<dbReference type="Pfam" id="PF12215">
    <property type="entry name" value="Glyco_hydr_116N"/>
    <property type="match status" value="1"/>
</dbReference>
<evidence type="ECO:0000259" key="1">
    <source>
        <dbReference type="Pfam" id="PF12215"/>
    </source>
</evidence>
<dbReference type="PANTHER" id="PTHR12654:SF0">
    <property type="entry name" value="NON-LYSOSOMAL GLUCOSYLCERAMIDASE"/>
    <property type="match status" value="1"/>
</dbReference>
<dbReference type="InterPro" id="IPR052566">
    <property type="entry name" value="Non-lysos_glucosylceramidase"/>
</dbReference>
<protein>
    <recommendedName>
        <fullName evidence="1">Glycosyl-hydrolase family 116 N-terminal domain-containing protein</fullName>
    </recommendedName>
</protein>
<sequence length="392" mass="42433">MIVRTFNERATALAFPLGGVGTGNVSLGARGELRDWEIFNRPAKGALLPNTFFAIRAQAGDSQPVARVLEAPIQPPYTLSHGFHPITAAGLPRMAGATFRGEYPFATIEFHAPDLPVHISLEAYTPLLPLDPAASGIPGAVLAYTVTNTADAPVKLTLVGSLFNPVGGLALDPYGNLAAGGVGQNVNELRDEAGLRGLLLRSEQFGPNDLQFGELALATDHPNITAKRAWLRGAWYDFLREFWDDLTDDGLLTDLGYDTPSEAGKTDTGSLGLVATLAPGESTTLRFFLTWYFPNRPNSWNVRKPAPTVRNHYATRFDGAWAVARELAGKREYLEAATRQFHNSLFSSTLPPAVLDAVSANIVPIRSTTCFWLEDGRFFGYEGCFDDAGCCD</sequence>
<name>A0A0P9D0Y0_9CHLR</name>
<feature type="non-terminal residue" evidence="2">
    <location>
        <position position="392"/>
    </location>
</feature>
<organism evidence="2 3">
    <name type="scientific">Kouleothrix aurantiaca</name>
    <dbReference type="NCBI Taxonomy" id="186479"/>
    <lineage>
        <taxon>Bacteria</taxon>
        <taxon>Bacillati</taxon>
        <taxon>Chloroflexota</taxon>
        <taxon>Chloroflexia</taxon>
        <taxon>Chloroflexales</taxon>
        <taxon>Roseiflexineae</taxon>
        <taxon>Roseiflexaceae</taxon>
        <taxon>Kouleothrix</taxon>
    </lineage>
</organism>
<dbReference type="Proteomes" id="UP000050509">
    <property type="component" value="Unassembled WGS sequence"/>
</dbReference>
<feature type="domain" description="Glycosyl-hydrolase family 116 N-terminal" evidence="1">
    <location>
        <begin position="14"/>
        <end position="328"/>
    </location>
</feature>
<evidence type="ECO:0000313" key="2">
    <source>
        <dbReference type="EMBL" id="KPV49088.1"/>
    </source>
</evidence>
<evidence type="ECO:0000313" key="3">
    <source>
        <dbReference type="Proteomes" id="UP000050509"/>
    </source>
</evidence>
<accession>A0A0P9D0Y0</accession>
<reference evidence="2 3" key="1">
    <citation type="submission" date="2015-09" db="EMBL/GenBank/DDBJ databases">
        <title>Draft genome sequence of Kouleothrix aurantiaca JCM 19913.</title>
        <authorList>
            <person name="Hemp J."/>
        </authorList>
    </citation>
    <scope>NUCLEOTIDE SEQUENCE [LARGE SCALE GENOMIC DNA]</scope>
    <source>
        <strain evidence="2 3">COM-B</strain>
    </source>
</reference>
<proteinExistence type="predicted"/>
<keyword evidence="3" id="KW-1185">Reference proteome</keyword>
<feature type="non-terminal residue" evidence="2">
    <location>
        <position position="1"/>
    </location>
</feature>
<comment type="caution">
    <text evidence="2">The sequence shown here is derived from an EMBL/GenBank/DDBJ whole genome shotgun (WGS) entry which is preliminary data.</text>
</comment>
<dbReference type="EMBL" id="LJCR01002205">
    <property type="protein sequence ID" value="KPV49088.1"/>
    <property type="molecule type" value="Genomic_DNA"/>
</dbReference>
<dbReference type="GO" id="GO:0008422">
    <property type="term" value="F:beta-glucosidase activity"/>
    <property type="evidence" value="ECO:0007669"/>
    <property type="project" value="TreeGrafter"/>
</dbReference>
<gene>
    <name evidence="2" type="ORF">SE17_34585</name>
</gene>
<dbReference type="PANTHER" id="PTHR12654">
    <property type="entry name" value="BILE ACID BETA-GLUCOSIDASE-RELATED"/>
    <property type="match status" value="1"/>
</dbReference>
<dbReference type="InterPro" id="IPR024462">
    <property type="entry name" value="GH116_N"/>
</dbReference>
<dbReference type="AlphaFoldDB" id="A0A0P9D0Y0"/>